<dbReference type="EMBL" id="JAMZMK010010099">
    <property type="protein sequence ID" value="KAI7732997.1"/>
    <property type="molecule type" value="Genomic_DNA"/>
</dbReference>
<dbReference type="AlphaFoldDB" id="A0AAD5C0Q4"/>
<name>A0AAD5C0Q4_AMBAR</name>
<protein>
    <submittedName>
        <fullName evidence="2">Uncharacterized protein</fullName>
    </submittedName>
</protein>
<gene>
    <name evidence="2" type="ORF">M8C21_024988</name>
</gene>
<evidence type="ECO:0000313" key="3">
    <source>
        <dbReference type="Proteomes" id="UP001206925"/>
    </source>
</evidence>
<dbReference type="Proteomes" id="UP001206925">
    <property type="component" value="Unassembled WGS sequence"/>
</dbReference>
<feature type="compositionally biased region" description="Polar residues" evidence="1">
    <location>
        <begin position="106"/>
        <end position="124"/>
    </location>
</feature>
<feature type="region of interest" description="Disordered" evidence="1">
    <location>
        <begin position="104"/>
        <end position="124"/>
    </location>
</feature>
<sequence length="124" mass="13679">MHIQTHIELLSNSEHTNSGFHIIVGESGRLLFGSSGTISYSTCSWNLFGNINRPPKRCCKKTITANTRPPQTMTISQEGTISYSTFPCNCLGNINRPPKRCCRKMTTANTKPPQTMTASQEGDV</sequence>
<comment type="caution">
    <text evidence="2">The sequence shown here is derived from an EMBL/GenBank/DDBJ whole genome shotgun (WGS) entry which is preliminary data.</text>
</comment>
<organism evidence="2 3">
    <name type="scientific">Ambrosia artemisiifolia</name>
    <name type="common">Common ragweed</name>
    <dbReference type="NCBI Taxonomy" id="4212"/>
    <lineage>
        <taxon>Eukaryota</taxon>
        <taxon>Viridiplantae</taxon>
        <taxon>Streptophyta</taxon>
        <taxon>Embryophyta</taxon>
        <taxon>Tracheophyta</taxon>
        <taxon>Spermatophyta</taxon>
        <taxon>Magnoliopsida</taxon>
        <taxon>eudicotyledons</taxon>
        <taxon>Gunneridae</taxon>
        <taxon>Pentapetalae</taxon>
        <taxon>asterids</taxon>
        <taxon>campanulids</taxon>
        <taxon>Asterales</taxon>
        <taxon>Asteraceae</taxon>
        <taxon>Asteroideae</taxon>
        <taxon>Heliantheae alliance</taxon>
        <taxon>Heliantheae</taxon>
        <taxon>Ambrosia</taxon>
    </lineage>
</organism>
<reference evidence="2" key="1">
    <citation type="submission" date="2022-06" db="EMBL/GenBank/DDBJ databases">
        <title>Uncovering the hologenomic basis of an extraordinary plant invasion.</title>
        <authorList>
            <person name="Bieker V.C."/>
            <person name="Martin M.D."/>
            <person name="Gilbert T."/>
            <person name="Hodgins K."/>
            <person name="Battlay P."/>
            <person name="Petersen B."/>
            <person name="Wilson J."/>
        </authorList>
    </citation>
    <scope>NUCLEOTIDE SEQUENCE</scope>
    <source>
        <strain evidence="2">AA19_3_7</strain>
        <tissue evidence="2">Leaf</tissue>
    </source>
</reference>
<evidence type="ECO:0000256" key="1">
    <source>
        <dbReference type="SAM" id="MobiDB-lite"/>
    </source>
</evidence>
<proteinExistence type="predicted"/>
<keyword evidence="3" id="KW-1185">Reference proteome</keyword>
<accession>A0AAD5C0Q4</accession>
<evidence type="ECO:0000313" key="2">
    <source>
        <dbReference type="EMBL" id="KAI7732997.1"/>
    </source>
</evidence>